<protein>
    <recommendedName>
        <fullName evidence="6 12">Dihydropteroate synthase</fullName>
        <shortName evidence="12">DHPS</shortName>
        <ecNumber evidence="5 12">2.5.1.15</ecNumber>
    </recommendedName>
    <alternativeName>
        <fullName evidence="11 12">Dihydropteroate pyrophosphorylase</fullName>
    </alternativeName>
</protein>
<comment type="pathway">
    <text evidence="3 12">Cofactor biosynthesis; tetrahydrofolate biosynthesis; 7,8-dihydrofolate from 2-amino-4-hydroxy-6-hydroxymethyl-7,8-dihydropteridine diphosphate and 4-aminobenzoate: step 1/2.</text>
</comment>
<evidence type="ECO:0000256" key="11">
    <source>
        <dbReference type="ARBA" id="ARBA00030193"/>
    </source>
</evidence>
<evidence type="ECO:0000256" key="10">
    <source>
        <dbReference type="ARBA" id="ARBA00022909"/>
    </source>
</evidence>
<evidence type="ECO:0000256" key="8">
    <source>
        <dbReference type="ARBA" id="ARBA00022723"/>
    </source>
</evidence>
<evidence type="ECO:0000259" key="13">
    <source>
        <dbReference type="PROSITE" id="PS50972"/>
    </source>
</evidence>
<sequence>MHQQLETGRDPSSAACGLIPAPNRVRVMGIVNVTPDSFSDGGVYFHPSAAIRHGYRLMEEGADILDIGGESTRPGSTPVEPEEEWARLCPVLQELCGQAHFPVSVDTYHADTAAKAIEAGAAVINDIWGGQKEPDLLRVVAEAGCGYVWMHNREAPAEDPFEALMRETEQGIERCLEAGVAPDKLWIDPGIGFGKTYEHNLTILKRLKTYCGFPYPVLLGVSRKRFIGLTLGVDVDERLEGSLAVAAAGVLAGVRALRVHDVRATVRLCRMIEAIQHAD</sequence>
<dbReference type="PROSITE" id="PS50972">
    <property type="entry name" value="PTERIN_BINDING"/>
    <property type="match status" value="1"/>
</dbReference>
<dbReference type="SUPFAM" id="SSF51717">
    <property type="entry name" value="Dihydropteroate synthetase-like"/>
    <property type="match status" value="1"/>
</dbReference>
<organism evidence="14 15">
    <name type="scientific">Alicyclobacillus cycloheptanicus</name>
    <dbReference type="NCBI Taxonomy" id="1457"/>
    <lineage>
        <taxon>Bacteria</taxon>
        <taxon>Bacillati</taxon>
        <taxon>Bacillota</taxon>
        <taxon>Bacilli</taxon>
        <taxon>Bacillales</taxon>
        <taxon>Alicyclobacillaceae</taxon>
        <taxon>Alicyclobacillus</taxon>
    </lineage>
</organism>
<evidence type="ECO:0000256" key="4">
    <source>
        <dbReference type="ARBA" id="ARBA00009503"/>
    </source>
</evidence>
<dbReference type="InterPro" id="IPR006390">
    <property type="entry name" value="DHP_synth_dom"/>
</dbReference>
<keyword evidence="10 12" id="KW-0289">Folate biosynthesis</keyword>
<keyword evidence="15" id="KW-1185">Reference proteome</keyword>
<dbReference type="EMBL" id="JAUSTP010000015">
    <property type="protein sequence ID" value="MDQ0190134.1"/>
    <property type="molecule type" value="Genomic_DNA"/>
</dbReference>
<evidence type="ECO:0000256" key="3">
    <source>
        <dbReference type="ARBA" id="ARBA00004763"/>
    </source>
</evidence>
<comment type="function">
    <text evidence="12">Catalyzes the condensation of para-aminobenzoate (pABA) with 6-hydroxymethyl-7,8-dihydropterin diphosphate (DHPt-PP) to form 7,8-dihydropteroate (H2Pte), the immediate precursor of folate derivatives.</text>
</comment>
<dbReference type="NCBIfam" id="TIGR01496">
    <property type="entry name" value="DHPS"/>
    <property type="match status" value="1"/>
</dbReference>
<dbReference type="InterPro" id="IPR011005">
    <property type="entry name" value="Dihydropteroate_synth-like_sf"/>
</dbReference>
<dbReference type="PROSITE" id="PS00792">
    <property type="entry name" value="DHPS_1"/>
    <property type="match status" value="1"/>
</dbReference>
<dbReference type="InterPro" id="IPR045031">
    <property type="entry name" value="DHP_synth-like"/>
</dbReference>
<dbReference type="Pfam" id="PF00809">
    <property type="entry name" value="Pterin_bind"/>
    <property type="match status" value="1"/>
</dbReference>
<dbReference type="Proteomes" id="UP001232973">
    <property type="component" value="Unassembled WGS sequence"/>
</dbReference>
<proteinExistence type="inferred from homology"/>
<dbReference type="CDD" id="cd00739">
    <property type="entry name" value="DHPS"/>
    <property type="match status" value="1"/>
</dbReference>
<keyword evidence="7 12" id="KW-0808">Transferase</keyword>
<evidence type="ECO:0000256" key="2">
    <source>
        <dbReference type="ARBA" id="ARBA00001946"/>
    </source>
</evidence>
<comment type="catalytic activity">
    <reaction evidence="1">
        <text>(7,8-dihydropterin-6-yl)methyl diphosphate + 4-aminobenzoate = 7,8-dihydropteroate + diphosphate</text>
        <dbReference type="Rhea" id="RHEA:19949"/>
        <dbReference type="ChEBI" id="CHEBI:17836"/>
        <dbReference type="ChEBI" id="CHEBI:17839"/>
        <dbReference type="ChEBI" id="CHEBI:33019"/>
        <dbReference type="ChEBI" id="CHEBI:72950"/>
        <dbReference type="EC" id="2.5.1.15"/>
    </reaction>
</comment>
<dbReference type="Gene3D" id="3.20.20.20">
    <property type="entry name" value="Dihydropteroate synthase-like"/>
    <property type="match status" value="1"/>
</dbReference>
<dbReference type="GO" id="GO:0004156">
    <property type="term" value="F:dihydropteroate synthase activity"/>
    <property type="evidence" value="ECO:0007669"/>
    <property type="project" value="UniProtKB-EC"/>
</dbReference>
<evidence type="ECO:0000256" key="7">
    <source>
        <dbReference type="ARBA" id="ARBA00022679"/>
    </source>
</evidence>
<evidence type="ECO:0000313" key="14">
    <source>
        <dbReference type="EMBL" id="MDQ0190134.1"/>
    </source>
</evidence>
<evidence type="ECO:0000256" key="5">
    <source>
        <dbReference type="ARBA" id="ARBA00012458"/>
    </source>
</evidence>
<keyword evidence="8 12" id="KW-0479">Metal-binding</keyword>
<dbReference type="InterPro" id="IPR000489">
    <property type="entry name" value="Pterin-binding_dom"/>
</dbReference>
<dbReference type="PROSITE" id="PS00793">
    <property type="entry name" value="DHPS_2"/>
    <property type="match status" value="1"/>
</dbReference>
<evidence type="ECO:0000256" key="12">
    <source>
        <dbReference type="RuleBase" id="RU361205"/>
    </source>
</evidence>
<comment type="similarity">
    <text evidence="4 12">Belongs to the DHPS family.</text>
</comment>
<reference evidence="14 15" key="1">
    <citation type="submission" date="2023-07" db="EMBL/GenBank/DDBJ databases">
        <title>Genomic Encyclopedia of Type Strains, Phase IV (KMG-IV): sequencing the most valuable type-strain genomes for metagenomic binning, comparative biology and taxonomic classification.</title>
        <authorList>
            <person name="Goeker M."/>
        </authorList>
    </citation>
    <scope>NUCLEOTIDE SEQUENCE [LARGE SCALE GENOMIC DNA]</scope>
    <source>
        <strain evidence="14 15">DSM 4006</strain>
    </source>
</reference>
<comment type="caution">
    <text evidence="14">The sequence shown here is derived from an EMBL/GenBank/DDBJ whole genome shotgun (WGS) entry which is preliminary data.</text>
</comment>
<name>A0ABT9XIJ0_9BACL</name>
<evidence type="ECO:0000256" key="6">
    <source>
        <dbReference type="ARBA" id="ARBA00016919"/>
    </source>
</evidence>
<dbReference type="PANTHER" id="PTHR20941">
    <property type="entry name" value="FOLATE SYNTHESIS PROTEINS"/>
    <property type="match status" value="1"/>
</dbReference>
<evidence type="ECO:0000256" key="1">
    <source>
        <dbReference type="ARBA" id="ARBA00000012"/>
    </source>
</evidence>
<evidence type="ECO:0000256" key="9">
    <source>
        <dbReference type="ARBA" id="ARBA00022842"/>
    </source>
</evidence>
<keyword evidence="9 12" id="KW-0460">Magnesium</keyword>
<dbReference type="RefSeq" id="WP_274457410.1">
    <property type="nucleotide sequence ID" value="NZ_CP067097.1"/>
</dbReference>
<feature type="domain" description="Pterin-binding" evidence="13">
    <location>
        <begin position="25"/>
        <end position="270"/>
    </location>
</feature>
<gene>
    <name evidence="14" type="ORF">J2S03_001997</name>
</gene>
<evidence type="ECO:0000313" key="15">
    <source>
        <dbReference type="Proteomes" id="UP001232973"/>
    </source>
</evidence>
<accession>A0ABT9XIJ0</accession>
<dbReference type="PANTHER" id="PTHR20941:SF1">
    <property type="entry name" value="FOLIC ACID SYNTHESIS PROTEIN FOL1"/>
    <property type="match status" value="1"/>
</dbReference>
<comment type="cofactor">
    <cofactor evidence="2 12">
        <name>Mg(2+)</name>
        <dbReference type="ChEBI" id="CHEBI:18420"/>
    </cofactor>
</comment>
<dbReference type="EC" id="2.5.1.15" evidence="5 12"/>